<dbReference type="Proteomes" id="UP000324897">
    <property type="component" value="Chromosome 4"/>
</dbReference>
<evidence type="ECO:0008006" key="3">
    <source>
        <dbReference type="Google" id="ProtNLM"/>
    </source>
</evidence>
<dbReference type="EMBL" id="RWGY01000007">
    <property type="protein sequence ID" value="TVU40744.1"/>
    <property type="molecule type" value="Genomic_DNA"/>
</dbReference>
<reference evidence="1 2" key="1">
    <citation type="journal article" date="2019" name="Sci. Rep.">
        <title>A high-quality genome of Eragrostis curvula grass provides insights into Poaceae evolution and supports new strategies to enhance forage quality.</title>
        <authorList>
            <person name="Carballo J."/>
            <person name="Santos B.A.C.M."/>
            <person name="Zappacosta D."/>
            <person name="Garbus I."/>
            <person name="Selva J.P."/>
            <person name="Gallo C.A."/>
            <person name="Diaz A."/>
            <person name="Albertini E."/>
            <person name="Caccamo M."/>
            <person name="Echenique V."/>
        </authorList>
    </citation>
    <scope>NUCLEOTIDE SEQUENCE [LARGE SCALE GENOMIC DNA]</scope>
    <source>
        <strain evidence="2">cv. Victoria</strain>
        <tissue evidence="1">Leaf</tissue>
    </source>
</reference>
<evidence type="ECO:0000313" key="2">
    <source>
        <dbReference type="Proteomes" id="UP000324897"/>
    </source>
</evidence>
<dbReference type="PANTHER" id="PTHR32133:SF408">
    <property type="entry name" value="OS07G0120400 PROTEIN"/>
    <property type="match status" value="1"/>
</dbReference>
<dbReference type="OrthoDB" id="10662378at2759"/>
<gene>
    <name evidence="1" type="ORF">EJB05_14219</name>
</gene>
<organism evidence="1 2">
    <name type="scientific">Eragrostis curvula</name>
    <name type="common">weeping love grass</name>
    <dbReference type="NCBI Taxonomy" id="38414"/>
    <lineage>
        <taxon>Eukaryota</taxon>
        <taxon>Viridiplantae</taxon>
        <taxon>Streptophyta</taxon>
        <taxon>Embryophyta</taxon>
        <taxon>Tracheophyta</taxon>
        <taxon>Spermatophyta</taxon>
        <taxon>Magnoliopsida</taxon>
        <taxon>Liliopsida</taxon>
        <taxon>Poales</taxon>
        <taxon>Poaceae</taxon>
        <taxon>PACMAD clade</taxon>
        <taxon>Chloridoideae</taxon>
        <taxon>Eragrostideae</taxon>
        <taxon>Eragrostidinae</taxon>
        <taxon>Eragrostis</taxon>
    </lineage>
</organism>
<dbReference type="AlphaFoldDB" id="A0A5J9VZK6"/>
<comment type="caution">
    <text evidence="1">The sequence shown here is derived from an EMBL/GenBank/DDBJ whole genome shotgun (WGS) entry which is preliminary data.</text>
</comment>
<dbReference type="PANTHER" id="PTHR32133">
    <property type="entry name" value="OS07G0120400 PROTEIN"/>
    <property type="match status" value="1"/>
</dbReference>
<name>A0A5J9VZK6_9POAL</name>
<keyword evidence="2" id="KW-1185">Reference proteome</keyword>
<sequence>MAPPRRPRSAPALIDDLIGEILLRVPPDEPAQPSYASPGAEYSSPLPVEDYHTKFVPTNTASPFSTLVLPCGRWRTLDCRHVLYSIHDWGLRLGLLLWDPITGEQQSFRAPMSPDVFFSAAVLCIADNCNHLDCRGGPFLVVFVGTDNYGVSWVTEYSSVTGAWSALTNVDKVTSLSYFDRRPSLFTGDAVYFVLEHGKAILRYDIAQKNLAISY</sequence>
<proteinExistence type="predicted"/>
<accession>A0A5J9VZK6</accession>
<evidence type="ECO:0000313" key="1">
    <source>
        <dbReference type="EMBL" id="TVU40744.1"/>
    </source>
</evidence>
<protein>
    <recommendedName>
        <fullName evidence="3">F-box associated domain-containing protein</fullName>
    </recommendedName>
</protein>
<feature type="non-terminal residue" evidence="1">
    <location>
        <position position="1"/>
    </location>
</feature>
<dbReference type="Gramene" id="TVU40744">
    <property type="protein sequence ID" value="TVU40744"/>
    <property type="gene ID" value="EJB05_14219"/>
</dbReference>